<protein>
    <recommendedName>
        <fullName evidence="3">Transcriptional regulator, SARP family</fullName>
    </recommendedName>
</protein>
<organism evidence="1 2">
    <name type="scientific">Deinococcus aetherius</name>
    <dbReference type="NCBI Taxonomy" id="200252"/>
    <lineage>
        <taxon>Bacteria</taxon>
        <taxon>Thermotogati</taxon>
        <taxon>Deinococcota</taxon>
        <taxon>Deinococci</taxon>
        <taxon>Deinococcales</taxon>
        <taxon>Deinococcaceae</taxon>
        <taxon>Deinococcus</taxon>
    </lineage>
</organism>
<dbReference type="EMBL" id="AP026560">
    <property type="protein sequence ID" value="BDP40682.1"/>
    <property type="molecule type" value="Genomic_DNA"/>
</dbReference>
<reference evidence="1" key="1">
    <citation type="submission" date="2022-07" db="EMBL/GenBank/DDBJ databases">
        <title>Complete Genome Sequence of the Radioresistant Bacterium Deinococcus aetherius ST0316, Isolated from the Air Dust collected in Lower Stratosphere above Japan.</title>
        <authorList>
            <person name="Satoh K."/>
            <person name="Hagiwara K."/>
            <person name="Katsumata K."/>
            <person name="Kubo A."/>
            <person name="Yokobori S."/>
            <person name="Yamagishi A."/>
            <person name="Oono Y."/>
            <person name="Narumi I."/>
        </authorList>
    </citation>
    <scope>NUCLEOTIDE SEQUENCE</scope>
    <source>
        <strain evidence="1">ST0316</strain>
    </source>
</reference>
<proteinExistence type="predicted"/>
<dbReference type="SUPFAM" id="SSF48452">
    <property type="entry name" value="TPR-like"/>
    <property type="match status" value="1"/>
</dbReference>
<dbReference type="Proteomes" id="UP001064971">
    <property type="component" value="Chromosome"/>
</dbReference>
<dbReference type="InterPro" id="IPR019734">
    <property type="entry name" value="TPR_rpt"/>
</dbReference>
<dbReference type="Pfam" id="PF13424">
    <property type="entry name" value="TPR_12"/>
    <property type="match status" value="1"/>
</dbReference>
<dbReference type="SMART" id="SM00028">
    <property type="entry name" value="TPR"/>
    <property type="match status" value="5"/>
</dbReference>
<name>A0ABM8AAA1_9DEIO</name>
<evidence type="ECO:0008006" key="3">
    <source>
        <dbReference type="Google" id="ProtNLM"/>
    </source>
</evidence>
<keyword evidence="2" id="KW-1185">Reference proteome</keyword>
<sequence>MFPLPERLRTRLEAAPGPVIAPVDVGAGQEALVAWARARGLATTREPPGEHLEGWLWWPHRRSEVGRWARESPLPHPPLVLTGADTLYPEEEWHARLAPAERWAAETFALSGGWPAALPLALALAEGGDAPGPGREEWYRHPLASALFAPLLPPEPLLAACRALALAPLVTPEVEAALNVPAELVAALADGGWLWAAPGGWRLPGVLRRYLCPLPDPETARRVAPLLHRAGHTANALTLLREAAAWEEHLTLLARTLRANAGTDALRSTLRALPPHWREQPPALYLAGLLARASGDLGRAETLYSRALPALAPALQPLAHNARGVVRALRGDAGGALADFEAATPAGGLTGGEAAHNRATLLVQLGRHADAERSLDEAVAAFREAGDLRREARSLETLGALQFGRGLLQEALEPYGQVLLLLEGEHPGDTALTHVNLAEVHALLGDASGARAHLDRARALAERCNLPHLGGWAARVQALLALHAGVPGVARGLLEHPSTPDRSLHAETHLLLARTLRELREPEAAREALAEARTLGLRADLEAALQGDGDLGEVVEAARREDARLELATALLHRARPEDLQEALGLIRAHGYRPLLESPAAHRLVAHVQDDAARALFPLVLRTLGPLRLSHAGRTWRSEDFPTRKSAALLVALALSGRSLPREALAERFWPDAKNPLASLQTAMYHLRSTFGVNLISSARGRLTLTFPVQSDLADLHEALKARDLERVGALIRREAAPPAVLPDLAAELHEERELAERLLHDALQAYADAQPEESLERRDALRSLIAADPLNIEARTRLVDWHLSQGDPESAGQERARVNDILEELGAS</sequence>
<dbReference type="InterPro" id="IPR011990">
    <property type="entry name" value="TPR-like_helical_dom_sf"/>
</dbReference>
<evidence type="ECO:0000313" key="1">
    <source>
        <dbReference type="EMBL" id="BDP40682.1"/>
    </source>
</evidence>
<dbReference type="Gene3D" id="1.25.40.10">
    <property type="entry name" value="Tetratricopeptide repeat domain"/>
    <property type="match status" value="2"/>
</dbReference>
<dbReference type="RefSeq" id="WP_264776506.1">
    <property type="nucleotide sequence ID" value="NZ_AP026560.1"/>
</dbReference>
<gene>
    <name evidence="1" type="ORF">DAETH_06510</name>
</gene>
<accession>A0ABM8AAA1</accession>
<evidence type="ECO:0000313" key="2">
    <source>
        <dbReference type="Proteomes" id="UP001064971"/>
    </source>
</evidence>